<accession>A0A345ULS5</accession>
<evidence type="ECO:0000313" key="2">
    <source>
        <dbReference type="EMBL" id="AXJ01427.1"/>
    </source>
</evidence>
<evidence type="ECO:0000256" key="1">
    <source>
        <dbReference type="SAM" id="Phobius"/>
    </source>
</evidence>
<gene>
    <name evidence="2" type="ORF">CYPRO_2179</name>
</gene>
<dbReference type="EMBL" id="CP027806">
    <property type="protein sequence ID" value="AXJ01427.1"/>
    <property type="molecule type" value="Genomic_DNA"/>
</dbReference>
<proteinExistence type="predicted"/>
<sequence>MSPKPAAALLFLFICGMLLFNAPLLSAFTLPDNPPALLPLFLMFAWLALIAASALILRKTGADDDEQPEADP</sequence>
<keyword evidence="1" id="KW-1133">Transmembrane helix</keyword>
<name>A0A345ULS5_9BACT</name>
<feature type="transmembrane region" description="Helical" evidence="1">
    <location>
        <begin position="37"/>
        <end position="57"/>
    </location>
</feature>
<keyword evidence="3" id="KW-1185">Reference proteome</keyword>
<reference evidence="2 3" key="1">
    <citation type="submission" date="2018-03" db="EMBL/GenBank/DDBJ databases">
        <title>Phenotypic and genomic properties of Cyclonatronum proteinivorum gen. nov., sp. nov., a haloalkaliphilic bacteroidete from soda lakes possessing Na+-translocating rhodopsin.</title>
        <authorList>
            <person name="Toshchakov S.V."/>
            <person name="Korzhenkov A."/>
            <person name="Samarov N.I."/>
            <person name="Kublanov I.V."/>
            <person name="Muntyan M.S."/>
            <person name="Sorokin D.Y."/>
        </authorList>
    </citation>
    <scope>NUCLEOTIDE SEQUENCE [LARGE SCALE GENOMIC DNA]</scope>
    <source>
        <strain evidence="2 3">Omega</strain>
    </source>
</reference>
<evidence type="ECO:0008006" key="4">
    <source>
        <dbReference type="Google" id="ProtNLM"/>
    </source>
</evidence>
<organism evidence="2 3">
    <name type="scientific">Cyclonatronum proteinivorum</name>
    <dbReference type="NCBI Taxonomy" id="1457365"/>
    <lineage>
        <taxon>Bacteria</taxon>
        <taxon>Pseudomonadati</taxon>
        <taxon>Balneolota</taxon>
        <taxon>Balneolia</taxon>
        <taxon>Balneolales</taxon>
        <taxon>Cyclonatronaceae</taxon>
        <taxon>Cyclonatronum</taxon>
    </lineage>
</organism>
<dbReference type="RefSeq" id="WP_114984616.1">
    <property type="nucleotide sequence ID" value="NZ_CP027806.1"/>
</dbReference>
<dbReference type="Proteomes" id="UP000254808">
    <property type="component" value="Chromosome"/>
</dbReference>
<dbReference type="KEGG" id="cprv:CYPRO_2179"/>
<keyword evidence="1" id="KW-0812">Transmembrane</keyword>
<evidence type="ECO:0000313" key="3">
    <source>
        <dbReference type="Proteomes" id="UP000254808"/>
    </source>
</evidence>
<keyword evidence="1" id="KW-0472">Membrane</keyword>
<protein>
    <recommendedName>
        <fullName evidence="4">DUF3311 domain-containing protein</fullName>
    </recommendedName>
</protein>
<dbReference type="AlphaFoldDB" id="A0A345ULS5"/>